<comment type="caution">
    <text evidence="5">The sequence shown here is derived from an EMBL/GenBank/DDBJ whole genome shotgun (WGS) entry which is preliminary data.</text>
</comment>
<dbReference type="InterPro" id="IPR025287">
    <property type="entry name" value="WAK_GUB"/>
</dbReference>
<dbReference type="AlphaFoldDB" id="A0A2U1KGE5"/>
<keyword evidence="6" id="KW-1185">Reference proteome</keyword>
<protein>
    <submittedName>
        <fullName evidence="5">Wall-associated kinase family protein</fullName>
    </submittedName>
</protein>
<proteinExistence type="predicted"/>
<evidence type="ECO:0000256" key="1">
    <source>
        <dbReference type="ARBA" id="ARBA00004167"/>
    </source>
</evidence>
<evidence type="ECO:0000313" key="6">
    <source>
        <dbReference type="Proteomes" id="UP000245207"/>
    </source>
</evidence>
<evidence type="ECO:0000313" key="5">
    <source>
        <dbReference type="EMBL" id="PWA35849.1"/>
    </source>
</evidence>
<organism evidence="5 6">
    <name type="scientific">Artemisia annua</name>
    <name type="common">Sweet wormwood</name>
    <dbReference type="NCBI Taxonomy" id="35608"/>
    <lineage>
        <taxon>Eukaryota</taxon>
        <taxon>Viridiplantae</taxon>
        <taxon>Streptophyta</taxon>
        <taxon>Embryophyta</taxon>
        <taxon>Tracheophyta</taxon>
        <taxon>Spermatophyta</taxon>
        <taxon>Magnoliopsida</taxon>
        <taxon>eudicotyledons</taxon>
        <taxon>Gunneridae</taxon>
        <taxon>Pentapetalae</taxon>
        <taxon>asterids</taxon>
        <taxon>campanulids</taxon>
        <taxon>Asterales</taxon>
        <taxon>Asteraceae</taxon>
        <taxon>Asteroideae</taxon>
        <taxon>Anthemideae</taxon>
        <taxon>Artemisiinae</taxon>
        <taxon>Artemisia</taxon>
    </lineage>
</organism>
<dbReference type="GO" id="GO:0016020">
    <property type="term" value="C:membrane"/>
    <property type="evidence" value="ECO:0007669"/>
    <property type="project" value="UniProtKB-SubCell"/>
</dbReference>
<keyword evidence="5" id="KW-0418">Kinase</keyword>
<evidence type="ECO:0000259" key="4">
    <source>
        <dbReference type="Pfam" id="PF13947"/>
    </source>
</evidence>
<name>A0A2U1KGE5_ARTAN</name>
<keyword evidence="2 3" id="KW-0732">Signal</keyword>
<dbReference type="Proteomes" id="UP000245207">
    <property type="component" value="Unassembled WGS sequence"/>
</dbReference>
<evidence type="ECO:0000256" key="3">
    <source>
        <dbReference type="SAM" id="SignalP"/>
    </source>
</evidence>
<dbReference type="PANTHER" id="PTHR33491">
    <property type="entry name" value="OSJNBA0016N04.9 PROTEIN"/>
    <property type="match status" value="1"/>
</dbReference>
<dbReference type="STRING" id="35608.A0A2U1KGE5"/>
<gene>
    <name evidence="5" type="ORF">CTI12_AA605860</name>
</gene>
<feature type="signal peptide" evidence="3">
    <location>
        <begin position="1"/>
        <end position="20"/>
    </location>
</feature>
<dbReference type="GO" id="GO:0016301">
    <property type="term" value="F:kinase activity"/>
    <property type="evidence" value="ECO:0007669"/>
    <property type="project" value="UniProtKB-KW"/>
</dbReference>
<accession>A0A2U1KGE5</accession>
<reference evidence="5 6" key="1">
    <citation type="journal article" date="2018" name="Mol. Plant">
        <title>The genome of Artemisia annua provides insight into the evolution of Asteraceae family and artemisinin biosynthesis.</title>
        <authorList>
            <person name="Shen Q."/>
            <person name="Zhang L."/>
            <person name="Liao Z."/>
            <person name="Wang S."/>
            <person name="Yan T."/>
            <person name="Shi P."/>
            <person name="Liu M."/>
            <person name="Fu X."/>
            <person name="Pan Q."/>
            <person name="Wang Y."/>
            <person name="Lv Z."/>
            <person name="Lu X."/>
            <person name="Zhang F."/>
            <person name="Jiang W."/>
            <person name="Ma Y."/>
            <person name="Chen M."/>
            <person name="Hao X."/>
            <person name="Li L."/>
            <person name="Tang Y."/>
            <person name="Lv G."/>
            <person name="Zhou Y."/>
            <person name="Sun X."/>
            <person name="Brodelius P.E."/>
            <person name="Rose J.K.C."/>
            <person name="Tang K."/>
        </authorList>
    </citation>
    <scope>NUCLEOTIDE SEQUENCE [LARGE SCALE GENOMIC DNA]</scope>
    <source>
        <strain evidence="6">cv. Huhao1</strain>
        <tissue evidence="5">Leaf</tissue>
    </source>
</reference>
<feature type="chain" id="PRO_5015458305" evidence="3">
    <location>
        <begin position="21"/>
        <end position="334"/>
    </location>
</feature>
<dbReference type="Pfam" id="PF13947">
    <property type="entry name" value="GUB_WAK_bind"/>
    <property type="match status" value="1"/>
</dbReference>
<feature type="domain" description="Wall-associated receptor kinase galacturonan-binding" evidence="4">
    <location>
        <begin position="31"/>
        <end position="88"/>
    </location>
</feature>
<comment type="subcellular location">
    <subcellularLocation>
        <location evidence="1">Membrane</location>
        <topology evidence="1">Single-pass membrane protein</topology>
    </subcellularLocation>
</comment>
<dbReference type="OrthoDB" id="4062651at2759"/>
<dbReference type="EMBL" id="PKPP01019235">
    <property type="protein sequence ID" value="PWA35849.1"/>
    <property type="molecule type" value="Genomic_DNA"/>
</dbReference>
<keyword evidence="5" id="KW-0808">Transferase</keyword>
<evidence type="ECO:0000256" key="2">
    <source>
        <dbReference type="ARBA" id="ARBA00022729"/>
    </source>
</evidence>
<sequence>MKSFQAYYILIFLPIIATTSIEVPNYAKPGCKDKCGNVRIPYPFGIGANCSVNEWYNVDCNSSTPYLSALYHLEVLGVDLETQTVTVNMPAISKCSQTKSVDLGRSPFLFSKSYNWFVYEGCGNAVMMDADGSLLTGCSATCSSDALRVSNKCFGTSCCQTTIPGYLKLFSMNVTSLVSQDGDRACGSAYLVDKNSHAKGRFSKNTLIPISLLWTLGDLDDDQVTCCNGNGKSRVIVDLGNGTSVDTWKCYYDKPLKGNPYLSNGCYDSEECTRCKNDGGICYNEGKYNVDGLVTKWRQNCTHTLFLEGVRPEPKHKSHLGIFLGYLFRFHLVI</sequence>
<dbReference type="GO" id="GO:0030247">
    <property type="term" value="F:polysaccharide binding"/>
    <property type="evidence" value="ECO:0007669"/>
    <property type="project" value="InterPro"/>
</dbReference>